<evidence type="ECO:0000313" key="2">
    <source>
        <dbReference type="Proteomes" id="UP000010471"/>
    </source>
</evidence>
<protein>
    <submittedName>
        <fullName evidence="1">Uncharacterized protein</fullName>
    </submittedName>
</protein>
<gene>
    <name evidence="1" type="ORF">Mic7113_6281</name>
</gene>
<keyword evidence="2" id="KW-1185">Reference proteome</keyword>
<dbReference type="Proteomes" id="UP000010471">
    <property type="component" value="Chromosome"/>
</dbReference>
<dbReference type="EMBL" id="CP003630">
    <property type="protein sequence ID" value="AFZ21870.1"/>
    <property type="molecule type" value="Genomic_DNA"/>
</dbReference>
<proteinExistence type="predicted"/>
<accession>K9WN79</accession>
<evidence type="ECO:0000313" key="1">
    <source>
        <dbReference type="EMBL" id="AFZ21870.1"/>
    </source>
</evidence>
<dbReference type="OrthoDB" id="495562at2"/>
<dbReference type="HOGENOM" id="CLU_2409957_0_0_3"/>
<dbReference type="KEGG" id="mic:Mic7113_6281"/>
<name>K9WN79_9CYAN</name>
<sequence length="92" mass="10884">MLKKHSCPCCSQPLLRHISFKRTFWFCSHCHQEMPDLANWQETQVCQQHWLTKNIPVRQARTEEFQHSANLSSLGLSQRFSELIEESQLATR</sequence>
<organism evidence="1 2">
    <name type="scientific">Allocoleopsis franciscana PCC 7113</name>
    <dbReference type="NCBI Taxonomy" id="1173027"/>
    <lineage>
        <taxon>Bacteria</taxon>
        <taxon>Bacillati</taxon>
        <taxon>Cyanobacteriota</taxon>
        <taxon>Cyanophyceae</taxon>
        <taxon>Coleofasciculales</taxon>
        <taxon>Coleofasciculaceae</taxon>
        <taxon>Allocoleopsis</taxon>
        <taxon>Allocoleopsis franciscana</taxon>
    </lineage>
</organism>
<reference evidence="1 2" key="1">
    <citation type="submission" date="2012-06" db="EMBL/GenBank/DDBJ databases">
        <title>Finished chromosome of genome of Microcoleus sp. PCC 7113.</title>
        <authorList>
            <consortium name="US DOE Joint Genome Institute"/>
            <person name="Gugger M."/>
            <person name="Coursin T."/>
            <person name="Rippka R."/>
            <person name="Tandeau De Marsac N."/>
            <person name="Huntemann M."/>
            <person name="Wei C.-L."/>
            <person name="Han J."/>
            <person name="Detter J.C."/>
            <person name="Han C."/>
            <person name="Tapia R."/>
            <person name="Chen A."/>
            <person name="Kyrpides N."/>
            <person name="Mavromatis K."/>
            <person name="Markowitz V."/>
            <person name="Szeto E."/>
            <person name="Ivanova N."/>
            <person name="Pagani I."/>
            <person name="Pati A."/>
            <person name="Goodwin L."/>
            <person name="Nordberg H.P."/>
            <person name="Cantor M.N."/>
            <person name="Hua S.X."/>
            <person name="Woyke T."/>
            <person name="Kerfeld C.A."/>
        </authorList>
    </citation>
    <scope>NUCLEOTIDE SEQUENCE [LARGE SCALE GENOMIC DNA]</scope>
    <source>
        <strain evidence="1 2">PCC 7113</strain>
    </source>
</reference>
<dbReference type="AlphaFoldDB" id="K9WN79"/>